<dbReference type="InterPro" id="IPR001138">
    <property type="entry name" value="Zn2Cys6_DnaBD"/>
</dbReference>
<dbReference type="Proteomes" id="UP001303473">
    <property type="component" value="Unassembled WGS sequence"/>
</dbReference>
<dbReference type="InterPro" id="IPR036864">
    <property type="entry name" value="Zn2-C6_fun-type_DNA-bd_sf"/>
</dbReference>
<dbReference type="SUPFAM" id="SSF57701">
    <property type="entry name" value="Zn2/Cys6 DNA-binding domain"/>
    <property type="match status" value="1"/>
</dbReference>
<dbReference type="AlphaFoldDB" id="A0AAN6MX68"/>
<evidence type="ECO:0000256" key="2">
    <source>
        <dbReference type="SAM" id="MobiDB-lite"/>
    </source>
</evidence>
<reference evidence="5" key="1">
    <citation type="journal article" date="2023" name="Mol. Phylogenet. Evol.">
        <title>Genome-scale phylogeny and comparative genomics of the fungal order Sordariales.</title>
        <authorList>
            <person name="Hensen N."/>
            <person name="Bonometti L."/>
            <person name="Westerberg I."/>
            <person name="Brannstrom I.O."/>
            <person name="Guillou S."/>
            <person name="Cros-Aarteil S."/>
            <person name="Calhoun S."/>
            <person name="Haridas S."/>
            <person name="Kuo A."/>
            <person name="Mondo S."/>
            <person name="Pangilinan J."/>
            <person name="Riley R."/>
            <person name="LaButti K."/>
            <person name="Andreopoulos B."/>
            <person name="Lipzen A."/>
            <person name="Chen C."/>
            <person name="Yan M."/>
            <person name="Daum C."/>
            <person name="Ng V."/>
            <person name="Clum A."/>
            <person name="Steindorff A."/>
            <person name="Ohm R.A."/>
            <person name="Martin F."/>
            <person name="Silar P."/>
            <person name="Natvig D.O."/>
            <person name="Lalanne C."/>
            <person name="Gautier V."/>
            <person name="Ament-Velasquez S.L."/>
            <person name="Kruys A."/>
            <person name="Hutchinson M.I."/>
            <person name="Powell A.J."/>
            <person name="Barry K."/>
            <person name="Miller A.N."/>
            <person name="Grigoriev I.V."/>
            <person name="Debuchy R."/>
            <person name="Gladieux P."/>
            <person name="Hiltunen Thoren M."/>
            <person name="Johannesson H."/>
        </authorList>
    </citation>
    <scope>NUCLEOTIDE SEQUENCE [LARGE SCALE GENOMIC DNA]</scope>
    <source>
        <strain evidence="5">CBS 340.73</strain>
    </source>
</reference>
<feature type="region of interest" description="Disordered" evidence="2">
    <location>
        <begin position="218"/>
        <end position="249"/>
    </location>
</feature>
<sequence>MTEPQLDPDTPPQRKRIAVACGRCRKRKIRCSGDPGHGLPCSNCKNAGADPCLFLRVSSQEAPLRNEQSYMYNLDDARTYASRASTASTASLQYAQEMPGLGSSDVLSPYRGGSTYSYTPAPASKPYYPAMSSYGSPYAAEFDYGLDCAPQPVMSHDQVHMLTGGWSRGKHSTYYVEPDSSCGYAANTTTLVHRAATHPISAADSPNFSFSSVAASLPSSTPSSMSDRLLPNPAVRSSAMPYPGSVKTTVTSTATSAPTVSSLADVATAAVATYASSGFDASGLAYASHAGPTLSGHNSGSHHSSHHQHTPSSSRANSDTPSYTTAGSAESIFGEHERSLQSQGPAFELGDTYRYTMAAPRRESVGSSGGHTTGATLSNGQAYVPSESAHEAAHHQPPQSHHHSHVSVTAAGYVSEPSSAATSGVTLPHHSTSSHAALSHGQHHAGSAGSGSTSHADSHRVAVGSRR</sequence>
<keyword evidence="5" id="KW-1185">Reference proteome</keyword>
<name>A0AAN6MX68_9PEZI</name>
<evidence type="ECO:0000256" key="1">
    <source>
        <dbReference type="ARBA" id="ARBA00023242"/>
    </source>
</evidence>
<evidence type="ECO:0000313" key="5">
    <source>
        <dbReference type="Proteomes" id="UP001303473"/>
    </source>
</evidence>
<dbReference type="GO" id="GO:0008270">
    <property type="term" value="F:zinc ion binding"/>
    <property type="evidence" value="ECO:0007669"/>
    <property type="project" value="InterPro"/>
</dbReference>
<dbReference type="PROSITE" id="PS00463">
    <property type="entry name" value="ZN2_CY6_FUNGAL_1"/>
    <property type="match status" value="1"/>
</dbReference>
<dbReference type="SMART" id="SM00066">
    <property type="entry name" value="GAL4"/>
    <property type="match status" value="1"/>
</dbReference>
<feature type="compositionally biased region" description="Polar residues" evidence="2">
    <location>
        <begin position="416"/>
        <end position="425"/>
    </location>
</feature>
<protein>
    <recommendedName>
        <fullName evidence="3">Zn(2)-C6 fungal-type domain-containing protein</fullName>
    </recommendedName>
</protein>
<organism evidence="4 5">
    <name type="scientific">Diplogelasinospora grovesii</name>
    <dbReference type="NCBI Taxonomy" id="303347"/>
    <lineage>
        <taxon>Eukaryota</taxon>
        <taxon>Fungi</taxon>
        <taxon>Dikarya</taxon>
        <taxon>Ascomycota</taxon>
        <taxon>Pezizomycotina</taxon>
        <taxon>Sordariomycetes</taxon>
        <taxon>Sordariomycetidae</taxon>
        <taxon>Sordariales</taxon>
        <taxon>Diplogelasinosporaceae</taxon>
        <taxon>Diplogelasinospora</taxon>
    </lineage>
</organism>
<dbReference type="Pfam" id="PF00172">
    <property type="entry name" value="Zn_clus"/>
    <property type="match status" value="1"/>
</dbReference>
<dbReference type="EMBL" id="MU853974">
    <property type="protein sequence ID" value="KAK3934604.1"/>
    <property type="molecule type" value="Genomic_DNA"/>
</dbReference>
<feature type="region of interest" description="Disordered" evidence="2">
    <location>
        <begin position="293"/>
        <end position="346"/>
    </location>
</feature>
<feature type="compositionally biased region" description="Polar residues" evidence="2">
    <location>
        <begin position="315"/>
        <end position="328"/>
    </location>
</feature>
<evidence type="ECO:0000313" key="4">
    <source>
        <dbReference type="EMBL" id="KAK3934604.1"/>
    </source>
</evidence>
<dbReference type="PROSITE" id="PS50048">
    <property type="entry name" value="ZN2_CY6_FUNGAL_2"/>
    <property type="match status" value="1"/>
</dbReference>
<dbReference type="CDD" id="cd00067">
    <property type="entry name" value="GAL4"/>
    <property type="match status" value="1"/>
</dbReference>
<feature type="domain" description="Zn(2)-C6 fungal-type" evidence="3">
    <location>
        <begin position="20"/>
        <end position="54"/>
    </location>
</feature>
<dbReference type="GO" id="GO:0000981">
    <property type="term" value="F:DNA-binding transcription factor activity, RNA polymerase II-specific"/>
    <property type="evidence" value="ECO:0007669"/>
    <property type="project" value="InterPro"/>
</dbReference>
<feature type="compositionally biased region" description="Low complexity" evidence="2">
    <location>
        <begin position="426"/>
        <end position="455"/>
    </location>
</feature>
<comment type="caution">
    <text evidence="4">The sequence shown here is derived from an EMBL/GenBank/DDBJ whole genome shotgun (WGS) entry which is preliminary data.</text>
</comment>
<dbReference type="Gene3D" id="4.10.240.10">
    <property type="entry name" value="Zn(2)-C6 fungal-type DNA-binding domain"/>
    <property type="match status" value="1"/>
</dbReference>
<proteinExistence type="predicted"/>
<evidence type="ECO:0000259" key="3">
    <source>
        <dbReference type="PROSITE" id="PS50048"/>
    </source>
</evidence>
<gene>
    <name evidence="4" type="ORF">QBC46DRAFT_426581</name>
</gene>
<feature type="region of interest" description="Disordered" evidence="2">
    <location>
        <begin position="386"/>
        <end position="467"/>
    </location>
</feature>
<keyword evidence="1" id="KW-0539">Nucleus</keyword>
<accession>A0AAN6MX68</accession>